<dbReference type="PANTHER" id="PTHR10334">
    <property type="entry name" value="CYSTEINE-RICH SECRETORY PROTEIN-RELATED"/>
    <property type="match status" value="1"/>
</dbReference>
<dbReference type="Proteomes" id="UP001487740">
    <property type="component" value="Unassembled WGS sequence"/>
</dbReference>
<comment type="caution">
    <text evidence="3">The sequence shown here is derived from an EMBL/GenBank/DDBJ whole genome shotgun (WGS) entry which is preliminary data.</text>
</comment>
<dbReference type="InterPro" id="IPR001283">
    <property type="entry name" value="CRISP-related"/>
</dbReference>
<evidence type="ECO:0000313" key="3">
    <source>
        <dbReference type="EMBL" id="KAK8387826.1"/>
    </source>
</evidence>
<dbReference type="GO" id="GO:0005576">
    <property type="term" value="C:extracellular region"/>
    <property type="evidence" value="ECO:0007669"/>
    <property type="project" value="InterPro"/>
</dbReference>
<dbReference type="InterPro" id="IPR018244">
    <property type="entry name" value="Allrgn_V5/Tpx1_CS"/>
</dbReference>
<organism evidence="3 4">
    <name type="scientific">Scylla paramamosain</name>
    <name type="common">Mud crab</name>
    <dbReference type="NCBI Taxonomy" id="85552"/>
    <lineage>
        <taxon>Eukaryota</taxon>
        <taxon>Metazoa</taxon>
        <taxon>Ecdysozoa</taxon>
        <taxon>Arthropoda</taxon>
        <taxon>Crustacea</taxon>
        <taxon>Multicrustacea</taxon>
        <taxon>Malacostraca</taxon>
        <taxon>Eumalacostraca</taxon>
        <taxon>Eucarida</taxon>
        <taxon>Decapoda</taxon>
        <taxon>Pleocyemata</taxon>
        <taxon>Brachyura</taxon>
        <taxon>Eubrachyura</taxon>
        <taxon>Portunoidea</taxon>
        <taxon>Portunidae</taxon>
        <taxon>Portuninae</taxon>
        <taxon>Scylla</taxon>
    </lineage>
</organism>
<feature type="domain" description="SCP" evidence="2">
    <location>
        <begin position="168"/>
        <end position="337"/>
    </location>
</feature>
<gene>
    <name evidence="3" type="ORF">O3P69_020032</name>
</gene>
<accession>A0AAW0TKA7</accession>
<dbReference type="EMBL" id="JARAKH010000029">
    <property type="protein sequence ID" value="KAK8387826.1"/>
    <property type="molecule type" value="Genomic_DNA"/>
</dbReference>
<protein>
    <recommendedName>
        <fullName evidence="2">SCP domain-containing protein</fullName>
    </recommendedName>
</protein>
<evidence type="ECO:0000256" key="1">
    <source>
        <dbReference type="SAM" id="MobiDB-lite"/>
    </source>
</evidence>
<proteinExistence type="predicted"/>
<dbReference type="CDD" id="cd05380">
    <property type="entry name" value="CAP_euk"/>
    <property type="match status" value="1"/>
</dbReference>
<reference evidence="3 4" key="1">
    <citation type="submission" date="2023-03" db="EMBL/GenBank/DDBJ databases">
        <title>High-quality genome of Scylla paramamosain provides insights in environmental adaptation.</title>
        <authorList>
            <person name="Zhang L."/>
        </authorList>
    </citation>
    <scope>NUCLEOTIDE SEQUENCE [LARGE SCALE GENOMIC DNA]</scope>
    <source>
        <strain evidence="3">LZ_2023a</strain>
        <tissue evidence="3">Muscle</tissue>
    </source>
</reference>
<dbReference type="AlphaFoldDB" id="A0AAW0TKA7"/>
<dbReference type="SMART" id="SM00198">
    <property type="entry name" value="SCP"/>
    <property type="match status" value="1"/>
</dbReference>
<dbReference type="PRINTS" id="PR00838">
    <property type="entry name" value="V5ALLERGEN"/>
</dbReference>
<feature type="region of interest" description="Disordered" evidence="1">
    <location>
        <begin position="104"/>
        <end position="134"/>
    </location>
</feature>
<dbReference type="Gene3D" id="3.40.33.10">
    <property type="entry name" value="CAP"/>
    <property type="match status" value="1"/>
</dbReference>
<dbReference type="InterPro" id="IPR014044">
    <property type="entry name" value="CAP_dom"/>
</dbReference>
<dbReference type="Pfam" id="PF00188">
    <property type="entry name" value="CAP"/>
    <property type="match status" value="1"/>
</dbReference>
<dbReference type="PROSITE" id="PS01009">
    <property type="entry name" value="CRISP_1"/>
    <property type="match status" value="1"/>
</dbReference>
<evidence type="ECO:0000313" key="4">
    <source>
        <dbReference type="Proteomes" id="UP001487740"/>
    </source>
</evidence>
<dbReference type="PRINTS" id="PR00837">
    <property type="entry name" value="V5TPXLIKE"/>
</dbReference>
<dbReference type="SUPFAM" id="SSF55797">
    <property type="entry name" value="PR-1-like"/>
    <property type="match status" value="1"/>
</dbReference>
<sequence>MFDKDFIHISSSGENDLPVPTLQFYKELVNSCCRHKTFFTYYKMSHAWITAVVMVVALGGGCEGFSIRPELAGLLKAEEIHKQFELLEILLGKLVNGSNCRNRTQNAAEETTEIEPEGEGTTMAPESEEEVEDEKEKNKDYEKLHQNHTMLLPPNADCNVTKTGITDEEKDFILELHNDLRSYVAYGNESQGDPGPQPPAANMHQLVWNEELAEVAQAWASQCPSGHDEEKKRRLLSRKYHTGQNINYYWGTDDNGSDWEKAIKNWYNEVMDVDAKIAAAFIPHNTKKIGHYTQLIWGNTKEIGCGIVYYATERKGFYFPYSITYVCNYGPSGNFINMPFYEHGPAATKCPGKVSTEYSALCA</sequence>
<keyword evidence="4" id="KW-1185">Reference proteome</keyword>
<name>A0AAW0TKA7_SCYPA</name>
<dbReference type="InterPro" id="IPR035940">
    <property type="entry name" value="CAP_sf"/>
</dbReference>
<dbReference type="InterPro" id="IPR002413">
    <property type="entry name" value="V5_allergen-like"/>
</dbReference>
<evidence type="ECO:0000259" key="2">
    <source>
        <dbReference type="SMART" id="SM00198"/>
    </source>
</evidence>